<sequence>MRYPEFFDQVPSIAMQDPLAAFLAAAEEGVVEYRYLDAVKLAGHSCPTVAGAWLMTRRALERLYGGERPARGGIRVELRDDAAAGVAGVIANVVALVTGAAGENGFKGIGGRFDRRHLLAFNAPIAGEIRFTRVDTGASVEAAYRAERVPPDPEMRRLLPRLQTGEATATERQRFGTLWQDRVRRILIEHGDDPLLVTLSER</sequence>
<dbReference type="OrthoDB" id="259311at2"/>
<dbReference type="RefSeq" id="WP_096460858.1">
    <property type="nucleotide sequence ID" value="NZ_AP014936.1"/>
</dbReference>
<dbReference type="EMBL" id="AP014936">
    <property type="protein sequence ID" value="BAU48336.1"/>
    <property type="molecule type" value="Genomic_DNA"/>
</dbReference>
<evidence type="ECO:0000313" key="2">
    <source>
        <dbReference type="Proteomes" id="UP000218899"/>
    </source>
</evidence>
<proteinExistence type="predicted"/>
<gene>
    <name evidence="1" type="ORF">SVA_1782</name>
</gene>
<dbReference type="KEGG" id="sva:SVA_1782"/>
<protein>
    <recommendedName>
        <fullName evidence="3">Formylmethanofuran dehydrogenase subunit E domain-containing protein</fullName>
    </recommendedName>
</protein>
<dbReference type="AlphaFoldDB" id="A0A1B4V484"/>
<dbReference type="Proteomes" id="UP000218899">
    <property type="component" value="Chromosome"/>
</dbReference>
<reference evidence="1 2" key="1">
    <citation type="submission" date="2015-08" db="EMBL/GenBank/DDBJ databases">
        <title>Complete genome sequence of Sulfurifustis variabilis.</title>
        <authorList>
            <person name="Miura A."/>
            <person name="Kojima H."/>
            <person name="Fukui M."/>
        </authorList>
    </citation>
    <scope>NUCLEOTIDE SEQUENCE [LARGE SCALE GENOMIC DNA]</scope>
    <source>
        <strain evidence="2">skN76</strain>
    </source>
</reference>
<keyword evidence="2" id="KW-1185">Reference proteome</keyword>
<organism evidence="1 2">
    <name type="scientific">Sulfurifustis variabilis</name>
    <dbReference type="NCBI Taxonomy" id="1675686"/>
    <lineage>
        <taxon>Bacteria</taxon>
        <taxon>Pseudomonadati</taxon>
        <taxon>Pseudomonadota</taxon>
        <taxon>Gammaproteobacteria</taxon>
        <taxon>Acidiferrobacterales</taxon>
        <taxon>Acidiferrobacteraceae</taxon>
        <taxon>Sulfurifustis</taxon>
    </lineage>
</organism>
<accession>A0A1B4V484</accession>
<name>A0A1B4V484_9GAMM</name>
<evidence type="ECO:0000313" key="1">
    <source>
        <dbReference type="EMBL" id="BAU48336.1"/>
    </source>
</evidence>
<evidence type="ECO:0008006" key="3">
    <source>
        <dbReference type="Google" id="ProtNLM"/>
    </source>
</evidence>